<evidence type="ECO:0000256" key="2">
    <source>
        <dbReference type="ARBA" id="ARBA00023235"/>
    </source>
</evidence>
<evidence type="ECO:0000313" key="5">
    <source>
        <dbReference type="EMBL" id="AFI88716.1"/>
    </source>
</evidence>
<proteinExistence type="inferred from homology"/>
<dbReference type="Proteomes" id="UP001194579">
    <property type="component" value="Unassembled WGS sequence"/>
</dbReference>
<dbReference type="InterPro" id="IPR015813">
    <property type="entry name" value="Pyrv/PenolPyrv_kinase-like_dom"/>
</dbReference>
<dbReference type="Proteomes" id="UP000008044">
    <property type="component" value="Chromosome"/>
</dbReference>
<dbReference type="PANTHER" id="PTHR42905:SF7">
    <property type="entry name" value="PHOSPHOENOLPYRUVATE PHOSPHOMUTASE"/>
    <property type="match status" value="1"/>
</dbReference>
<dbReference type="EMBL" id="PSZG01000002">
    <property type="protein sequence ID" value="RKO73750.1"/>
    <property type="molecule type" value="Genomic_DNA"/>
</dbReference>
<reference evidence="10" key="4">
    <citation type="submission" date="2023-07" db="EMBL/GenBank/DDBJ databases">
        <title>Identification of Pectobacterium versatile causing blackleg of potato from New York State with a whole genome sequencing approach.</title>
        <authorList>
            <person name="Ma X."/>
            <person name="Swingle B."/>
        </authorList>
    </citation>
    <scope>NUCLEOTIDE SEQUENCE [LARGE SCALE GENOMIC DNA]</scope>
    <source>
        <strain evidence="10">NY1588A</strain>
    </source>
</reference>
<evidence type="ECO:0000256" key="4">
    <source>
        <dbReference type="ARBA" id="ARBA00038455"/>
    </source>
</evidence>
<evidence type="ECO:0000313" key="6">
    <source>
        <dbReference type="EMBL" id="MBI0556540.1"/>
    </source>
</evidence>
<comment type="similarity">
    <text evidence="4">Belongs to the isocitrate lyase/PEP mutase superfamily. PEP mutase family.</text>
</comment>
<dbReference type="HOGENOM" id="CLU_027389_0_1_6"/>
<dbReference type="GeneID" id="45850879"/>
<accession>A0A0H3HXV6</accession>
<sequence length="310" mass="34566">MSIILPHHAPTDSYKGCTPGSRRSALRELLQQQKGIRVMEAHSPLSALLIEQAAYEDGDIHYQFDAFWSSSLTDSTLRGKPDTELVDISHRFQAITEIFDVTTRPLIFDGDTGGQTEHLSHRIRAAENLGISAMIIEDKTGLKKNSLFGNDVKQTQASVADFCEKITTAKKAQLTPEFMLIARIESLILDVGMEDAINRALHYADAGADGIMIHSRHKNPSEILAFAKQFRDHYPHLPLVCVPTSFNDITFDQLIDGGFNIVIYANHMLRAAYPAMKSILPEILKHGRTLEVEDQCMSIKDILDLIPGTR</sequence>
<dbReference type="AlphaFoldDB" id="A0A0H3HXV6"/>
<dbReference type="PATRIC" id="fig|1166016.3.peg.591"/>
<keyword evidence="5" id="KW-0456">Lyase</keyword>
<evidence type="ECO:0000313" key="10">
    <source>
        <dbReference type="Proteomes" id="UP001194579"/>
    </source>
</evidence>
<dbReference type="eggNOG" id="COG2513">
    <property type="taxonomic scope" value="Bacteria"/>
</dbReference>
<dbReference type="EMBL" id="CP003415">
    <property type="protein sequence ID" value="AFI88716.1"/>
    <property type="molecule type" value="Genomic_DNA"/>
</dbReference>
<evidence type="ECO:0000313" key="9">
    <source>
        <dbReference type="Proteomes" id="UP000269665"/>
    </source>
</evidence>
<dbReference type="KEGG" id="pec:W5S_0590"/>
<dbReference type="InterPro" id="IPR039556">
    <property type="entry name" value="ICL/PEPM"/>
</dbReference>
<protein>
    <recommendedName>
        <fullName evidence="3">phosphoenolpyruvate mutase</fullName>
        <ecNumber evidence="3">5.4.2.9</ecNumber>
    </recommendedName>
</protein>
<keyword evidence="7" id="KW-0670">Pyruvate</keyword>
<evidence type="ECO:0000256" key="3">
    <source>
        <dbReference type="ARBA" id="ARBA00024063"/>
    </source>
</evidence>
<evidence type="ECO:0000313" key="8">
    <source>
        <dbReference type="Proteomes" id="UP000008044"/>
    </source>
</evidence>
<dbReference type="KEGG" id="ppar:A8F97_15530"/>
<dbReference type="InterPro" id="IPR012698">
    <property type="entry name" value="PEnolPyrv_PMutase_core"/>
</dbReference>
<reference evidence="7 9" key="3">
    <citation type="journal article" date="2018" name="BMC Genomics">
        <title>High genomic variability in the plant pathogenic bacterium Pectobacterium parmentieri deciphered from de novo assembled complete genomes.</title>
        <authorList>
            <person name="Zoledowska S."/>
            <person name="Motyka-Pomagruk A."/>
            <person name="Sledz W."/>
            <person name="Mengoni A."/>
            <person name="Lojkowska E."/>
        </authorList>
    </citation>
    <scope>NUCLEOTIDE SEQUENCE [LARGE SCALE GENOMIC DNA]</scope>
    <source>
        <strain evidence="7 9">IFB5626</strain>
    </source>
</reference>
<dbReference type="Gene3D" id="3.20.20.60">
    <property type="entry name" value="Phosphoenolpyruvate-binding domains"/>
    <property type="match status" value="1"/>
</dbReference>
<gene>
    <name evidence="6" type="primary">aepX</name>
    <name evidence="5" type="ordered locus">W5S_0590</name>
    <name evidence="7" type="ORF">C5E00_21000</name>
    <name evidence="6" type="ORF">F6Q06_18900</name>
</gene>
<dbReference type="NCBIfam" id="TIGR02320">
    <property type="entry name" value="PEP_mutase"/>
    <property type="match status" value="1"/>
</dbReference>
<keyword evidence="1" id="KW-0479">Metal-binding</keyword>
<dbReference type="EMBL" id="WABS01000047">
    <property type="protein sequence ID" value="MBI0556540.1"/>
    <property type="molecule type" value="Genomic_DNA"/>
</dbReference>
<dbReference type="InterPro" id="IPR040442">
    <property type="entry name" value="Pyrv_kinase-like_dom_sf"/>
</dbReference>
<dbReference type="RefSeq" id="WP_012822335.1">
    <property type="nucleotide sequence ID" value="NC_017845.1"/>
</dbReference>
<dbReference type="STRING" id="1905730.W5S_0590"/>
<dbReference type="GO" id="GO:0050188">
    <property type="term" value="F:phosphoenolpyruvate mutase activity"/>
    <property type="evidence" value="ECO:0007669"/>
    <property type="project" value="UniProtKB-EC"/>
</dbReference>
<dbReference type="SUPFAM" id="SSF51621">
    <property type="entry name" value="Phosphoenolpyruvate/pyruvate domain"/>
    <property type="match status" value="1"/>
</dbReference>
<evidence type="ECO:0000256" key="1">
    <source>
        <dbReference type="ARBA" id="ARBA00022723"/>
    </source>
</evidence>
<evidence type="ECO:0000313" key="7">
    <source>
        <dbReference type="EMBL" id="RKO73750.1"/>
    </source>
</evidence>
<reference evidence="6" key="5">
    <citation type="submission" date="2024-05" db="EMBL/GenBank/DDBJ databases">
        <title>Identification of Pectobacterium versatile causing blackleg of potato from New York State with a whole genome sequencing approach.</title>
        <authorList>
            <person name="Ma X."/>
            <person name="Swingle B."/>
        </authorList>
    </citation>
    <scope>NUCLEOTIDE SEQUENCE</scope>
    <source>
        <strain evidence="6">NY1588A</strain>
    </source>
</reference>
<name>A0A0H3HXV6_PECPM</name>
<dbReference type="PANTHER" id="PTHR42905">
    <property type="entry name" value="PHOSPHOENOLPYRUVATE CARBOXYLASE"/>
    <property type="match status" value="1"/>
</dbReference>
<dbReference type="Proteomes" id="UP000269665">
    <property type="component" value="Unassembled WGS sequence"/>
</dbReference>
<reference evidence="5 8" key="1">
    <citation type="journal article" date="2012" name="J. Bacteriol.">
        <title>Genome sequence of Pectobacterium sp. strain SCC3193.</title>
        <authorList>
            <person name="Koskinen J.P."/>
            <person name="Laine P."/>
            <person name="Niemi O."/>
            <person name="Nykyri J."/>
            <person name="Harjunpaa H."/>
            <person name="Auvinen P."/>
            <person name="Paulin L."/>
            <person name="Pirhonen M."/>
            <person name="Palva T."/>
            <person name="Holm L."/>
        </authorList>
    </citation>
    <scope>NUCLEOTIDE SEQUENCE [LARGE SCALE GENOMIC DNA]</scope>
    <source>
        <strain evidence="5 8">SCC3193</strain>
    </source>
</reference>
<dbReference type="Pfam" id="PF13714">
    <property type="entry name" value="PEP_mutase"/>
    <property type="match status" value="1"/>
</dbReference>
<organism evidence="5 8">
    <name type="scientific">Pectobacterium parmentieri</name>
    <dbReference type="NCBI Taxonomy" id="1905730"/>
    <lineage>
        <taxon>Bacteria</taxon>
        <taxon>Pseudomonadati</taxon>
        <taxon>Pseudomonadota</taxon>
        <taxon>Gammaproteobacteria</taxon>
        <taxon>Enterobacterales</taxon>
        <taxon>Pectobacteriaceae</taxon>
        <taxon>Pectobacterium</taxon>
    </lineage>
</organism>
<dbReference type="OMA" id="DRIGYHA"/>
<keyword evidence="10" id="KW-1185">Reference proteome</keyword>
<dbReference type="OrthoDB" id="9802794at2"/>
<dbReference type="GO" id="GO:0046872">
    <property type="term" value="F:metal ion binding"/>
    <property type="evidence" value="ECO:0007669"/>
    <property type="project" value="UniProtKB-KW"/>
</dbReference>
<dbReference type="EC" id="5.4.2.9" evidence="3"/>
<keyword evidence="2 6" id="KW-0413">Isomerase</keyword>
<dbReference type="GO" id="GO:0016829">
    <property type="term" value="F:lyase activity"/>
    <property type="evidence" value="ECO:0007669"/>
    <property type="project" value="UniProtKB-KW"/>
</dbReference>
<reference evidence="5" key="2">
    <citation type="submission" date="2012-03" db="EMBL/GenBank/DDBJ databases">
        <authorList>
            <person name="Koskinen P."/>
            <person name="Laine P."/>
            <person name="Niemi O."/>
            <person name="Nykyri J."/>
            <person name="Harjunpaa H."/>
            <person name="Auvinen P."/>
            <person name="Paulin L."/>
            <person name="Pirhonen M."/>
            <person name="Palva T."/>
            <person name="Holm L."/>
        </authorList>
    </citation>
    <scope>NUCLEOTIDE SEQUENCE</scope>
    <source>
        <strain evidence="5">SCC3193</strain>
    </source>
</reference>
<dbReference type="CDD" id="cd00377">
    <property type="entry name" value="ICL_PEPM"/>
    <property type="match status" value="1"/>
</dbReference>